<keyword evidence="2" id="KW-1185">Reference proteome</keyword>
<accession>A0ABT4JK14</accession>
<dbReference type="RefSeq" id="WP_269010498.1">
    <property type="nucleotide sequence ID" value="NZ_JAANOH010000004.1"/>
</dbReference>
<name>A0ABT4JK14_9BACT</name>
<proteinExistence type="predicted"/>
<organism evidence="1 2">
    <name type="scientific">Aquirufa ecclesiirivi</name>
    <dbReference type="NCBI Taxonomy" id="2715124"/>
    <lineage>
        <taxon>Bacteria</taxon>
        <taxon>Pseudomonadati</taxon>
        <taxon>Bacteroidota</taxon>
        <taxon>Cytophagia</taxon>
        <taxon>Cytophagales</taxon>
        <taxon>Flectobacillaceae</taxon>
        <taxon>Aquirufa</taxon>
    </lineage>
</organism>
<evidence type="ECO:0000313" key="2">
    <source>
        <dbReference type="Proteomes" id="UP001321186"/>
    </source>
</evidence>
<comment type="caution">
    <text evidence="1">The sequence shown here is derived from an EMBL/GenBank/DDBJ whole genome shotgun (WGS) entry which is preliminary data.</text>
</comment>
<evidence type="ECO:0008006" key="3">
    <source>
        <dbReference type="Google" id="ProtNLM"/>
    </source>
</evidence>
<dbReference type="EMBL" id="JAANOH010000004">
    <property type="protein sequence ID" value="MCZ2475901.1"/>
    <property type="molecule type" value="Genomic_DNA"/>
</dbReference>
<gene>
    <name evidence="1" type="ORF">G9H61_10610</name>
</gene>
<protein>
    <recommendedName>
        <fullName evidence="3">Lasso RiPP family leader peptide-containing protein</fullName>
    </recommendedName>
</protein>
<reference evidence="1 2" key="1">
    <citation type="submission" date="2020-03" db="EMBL/GenBank/DDBJ databases">
        <authorList>
            <person name="Pitt A."/>
            <person name="Hahn M.W."/>
        </authorList>
    </citation>
    <scope>NUCLEOTIDE SEQUENCE [LARGE SCALE GENOMIC DNA]</scope>
    <source>
        <strain evidence="1 2">5A-MARBSE</strain>
    </source>
</reference>
<dbReference type="Proteomes" id="UP001321186">
    <property type="component" value="Unassembled WGS sequence"/>
</dbReference>
<sequence>MNENELPIQEEVKESWYKPELEMVSVKEKTLNDPGPSNDLALLSS</sequence>
<evidence type="ECO:0000313" key="1">
    <source>
        <dbReference type="EMBL" id="MCZ2475901.1"/>
    </source>
</evidence>